<dbReference type="InterPro" id="IPR035959">
    <property type="entry name" value="RutC-like_sf"/>
</dbReference>
<dbReference type="EMBL" id="CP016023">
    <property type="protein sequence ID" value="ANJ75667.1"/>
    <property type="molecule type" value="Genomic_DNA"/>
</dbReference>
<dbReference type="GeneID" id="61529228"/>
<reference evidence="2 4" key="1">
    <citation type="submission" date="2015-09" db="EMBL/GenBank/DDBJ databases">
        <authorList>
            <person name="Xu Y."/>
            <person name="Nagy A."/>
            <person name="Liu N.T."/>
            <person name="Nou X."/>
        </authorList>
    </citation>
    <scope>NUCLEOTIDE SEQUENCE [LARGE SCALE GENOMIC DNA]</scope>
    <source>
        <strain evidence="2 4">FC1138</strain>
    </source>
</reference>
<dbReference type="SUPFAM" id="SSF55298">
    <property type="entry name" value="YjgF-like"/>
    <property type="match status" value="1"/>
</dbReference>
<protein>
    <submittedName>
        <fullName evidence="2">Endoribonuclease L-PSP family protein</fullName>
    </submittedName>
</protein>
<dbReference type="InterPro" id="IPR019897">
    <property type="entry name" value="RidA_CS"/>
</dbReference>
<dbReference type="Proteomes" id="UP000077927">
    <property type="component" value="Chromosome 2"/>
</dbReference>
<dbReference type="PANTHER" id="PTHR47328">
    <property type="match status" value="1"/>
</dbReference>
<dbReference type="PANTHER" id="PTHR47328:SF1">
    <property type="entry name" value="RUTC FAMILY PROTEIN YOAB"/>
    <property type="match status" value="1"/>
</dbReference>
<evidence type="ECO:0000313" key="4">
    <source>
        <dbReference type="Proteomes" id="UP000077927"/>
    </source>
</evidence>
<gene>
    <name evidence="3" type="ORF">A9Y76_24610</name>
    <name evidence="2" type="ORF">ACS15_5351</name>
</gene>
<dbReference type="InterPro" id="IPR006175">
    <property type="entry name" value="YjgF/YER057c/UK114"/>
</dbReference>
<accession>A0A192A5U6</accession>
<keyword evidence="5" id="KW-1185">Reference proteome</keyword>
<dbReference type="RefSeq" id="WP_021193275.1">
    <property type="nucleotide sequence ID" value="NZ_CP012606.1"/>
</dbReference>
<reference evidence="5" key="2">
    <citation type="submission" date="2016-06" db="EMBL/GenBank/DDBJ databases">
        <authorList>
            <person name="Xu Y."/>
            <person name="Nagy A."/>
            <person name="Yan X."/>
            <person name="Kim S.W."/>
            <person name="Haley B."/>
            <person name="Liu N.T."/>
            <person name="Nou X."/>
        </authorList>
    </citation>
    <scope>NUCLEOTIDE SEQUENCE [LARGE SCALE GENOMIC DNA]</scope>
    <source>
        <strain evidence="5">ATCC 49129</strain>
    </source>
</reference>
<evidence type="ECO:0000313" key="3">
    <source>
        <dbReference type="EMBL" id="ANJ75667.1"/>
    </source>
</evidence>
<proteinExistence type="inferred from homology"/>
<dbReference type="EMBL" id="CP012606">
    <property type="protein sequence ID" value="ANH76201.1"/>
    <property type="molecule type" value="Genomic_DNA"/>
</dbReference>
<dbReference type="OrthoDB" id="6899345at2"/>
<reference evidence="3" key="3">
    <citation type="submission" date="2016-06" db="EMBL/GenBank/DDBJ databases">
        <authorList>
            <person name="Kjaerup R.B."/>
            <person name="Dalgaard T.S."/>
            <person name="Juul-Madsen H.R."/>
        </authorList>
    </citation>
    <scope>NUCLEOTIDE SEQUENCE [LARGE SCALE GENOMIC DNA]</scope>
    <source>
        <strain evidence="3">ATCC 49129</strain>
    </source>
</reference>
<dbReference type="AlphaFoldDB" id="A0A192A5U6"/>
<comment type="similarity">
    <text evidence="1">Belongs to the RutC family.</text>
</comment>
<dbReference type="Pfam" id="PF01042">
    <property type="entry name" value="Ribonuc_L-PSP"/>
    <property type="match status" value="1"/>
</dbReference>
<evidence type="ECO:0000313" key="5">
    <source>
        <dbReference type="Proteomes" id="UP000078572"/>
    </source>
</evidence>
<dbReference type="Proteomes" id="UP000078572">
    <property type="component" value="Chromosome 2"/>
</dbReference>
<organism evidence="3 5">
    <name type="scientific">Ralstonia insidiosa</name>
    <dbReference type="NCBI Taxonomy" id="190721"/>
    <lineage>
        <taxon>Bacteria</taxon>
        <taxon>Pseudomonadati</taxon>
        <taxon>Pseudomonadota</taxon>
        <taxon>Betaproteobacteria</taxon>
        <taxon>Burkholderiales</taxon>
        <taxon>Burkholderiaceae</taxon>
        <taxon>Ralstonia</taxon>
    </lineage>
</organism>
<dbReference type="STRING" id="190721.ACS15_5351"/>
<dbReference type="PATRIC" id="fig|190721.6.peg.5294"/>
<name>A0A192A5U6_9RALS</name>
<dbReference type="CDD" id="cd06150">
    <property type="entry name" value="YjgF_YER057c_UK114_like_2"/>
    <property type="match status" value="1"/>
</dbReference>
<dbReference type="InterPro" id="IPR035709">
    <property type="entry name" value="YoaB-like"/>
</dbReference>
<dbReference type="PROSITE" id="PS01094">
    <property type="entry name" value="UPF0076"/>
    <property type="match status" value="1"/>
</dbReference>
<sequence length="120" mass="12889">MSDIQRFHTNARMSQIVIANGIVHLAGQVPDAAFDFKSVTEQTNNILGRIDALLAEAGVDKTRLISANIWLTDAKHFAELNAAWEAWVPAGHAPTRACVQSGLMRPGIDVEIAVTALAKG</sequence>
<dbReference type="KEGG" id="rin:ACS15_5351"/>
<dbReference type="Gene3D" id="3.30.1330.40">
    <property type="entry name" value="RutC-like"/>
    <property type="match status" value="1"/>
</dbReference>
<evidence type="ECO:0000256" key="1">
    <source>
        <dbReference type="ARBA" id="ARBA00010552"/>
    </source>
</evidence>
<evidence type="ECO:0000313" key="2">
    <source>
        <dbReference type="EMBL" id="ANH76201.1"/>
    </source>
</evidence>